<dbReference type="GO" id="GO:0004197">
    <property type="term" value="F:cysteine-type endopeptidase activity"/>
    <property type="evidence" value="ECO:0007669"/>
    <property type="project" value="InterPro"/>
</dbReference>
<dbReference type="GO" id="GO:0006508">
    <property type="term" value="P:proteolysis"/>
    <property type="evidence" value="ECO:0007669"/>
    <property type="project" value="InterPro"/>
</dbReference>
<reference evidence="3" key="1">
    <citation type="submission" date="2016-10" db="EMBL/GenBank/DDBJ databases">
        <authorList>
            <person name="Varghese N."/>
            <person name="Submissions S."/>
        </authorList>
    </citation>
    <scope>NUCLEOTIDE SEQUENCE [LARGE SCALE GENOMIC DNA]</scope>
    <source>
        <strain evidence="3">DSM 46136</strain>
    </source>
</reference>
<dbReference type="InterPro" id="IPR011600">
    <property type="entry name" value="Pept_C14_caspase"/>
</dbReference>
<organism evidence="2 3">
    <name type="scientific">Geodermatophilus amargosae</name>
    <dbReference type="NCBI Taxonomy" id="1296565"/>
    <lineage>
        <taxon>Bacteria</taxon>
        <taxon>Bacillati</taxon>
        <taxon>Actinomycetota</taxon>
        <taxon>Actinomycetes</taxon>
        <taxon>Geodermatophilales</taxon>
        <taxon>Geodermatophilaceae</taxon>
        <taxon>Geodermatophilus</taxon>
    </lineage>
</organism>
<evidence type="ECO:0000259" key="1">
    <source>
        <dbReference type="Pfam" id="PF00656"/>
    </source>
</evidence>
<dbReference type="Pfam" id="PF00656">
    <property type="entry name" value="Peptidase_C14"/>
    <property type="match status" value="1"/>
</dbReference>
<evidence type="ECO:0000313" key="2">
    <source>
        <dbReference type="EMBL" id="SFT98556.1"/>
    </source>
</evidence>
<gene>
    <name evidence="2" type="ORF">SAMN05660657_04458</name>
</gene>
<proteinExistence type="predicted"/>
<name>A0A1I7CGK8_9ACTN</name>
<dbReference type="AlphaFoldDB" id="A0A1I7CGK8"/>
<dbReference type="OrthoDB" id="8447555at2"/>
<dbReference type="EMBL" id="FPBA01000021">
    <property type="protein sequence ID" value="SFT98556.1"/>
    <property type="molecule type" value="Genomic_DNA"/>
</dbReference>
<keyword evidence="3" id="KW-1185">Reference proteome</keyword>
<dbReference type="RefSeq" id="WP_093582951.1">
    <property type="nucleotide sequence ID" value="NZ_FPBA01000021.1"/>
</dbReference>
<protein>
    <submittedName>
        <fullName evidence="2">Caspase domain-containing protein</fullName>
    </submittedName>
</protein>
<dbReference type="Gene3D" id="3.40.50.1460">
    <property type="match status" value="1"/>
</dbReference>
<dbReference type="STRING" id="1296565.SAMN05660657_04458"/>
<dbReference type="Proteomes" id="UP000199546">
    <property type="component" value="Unassembled WGS sequence"/>
</dbReference>
<evidence type="ECO:0000313" key="3">
    <source>
        <dbReference type="Proteomes" id="UP000199546"/>
    </source>
</evidence>
<sequence>MANDDHAIVVGVSYYPALGDLDGPENDARDFASWLESRTGGQVPEEQVVTILSSCYRRPARPNRAEPTTEALRNAIDDLVELGDTTGRIGRRLYLFLAGHGFAPDLEETALLMANAARGRTGHHVPGRRYADWFRKSPYFDEVVLFMDCCRENYPRRPLQAVHLDDIAGTQPARFFYGLATEFSRAARERPDQRGVVHGVFTRALLNGLATPPAGGQAITGSWLERFVYNELTTALPDQERQEPKFSYDRMNEIVFAGANPVYQAPFRIRITAGAAGPDPELQDGSFTQVASVSRAGRIWEWALGPGLYRYGPRGGPYRTLELVGEGRVVDVDI</sequence>
<accession>A0A1I7CGK8</accession>
<feature type="domain" description="Peptidase C14 caspase" evidence="1">
    <location>
        <begin position="6"/>
        <end position="212"/>
    </location>
</feature>